<gene>
    <name evidence="1" type="ORF">V6N11_012744</name>
</gene>
<keyword evidence="2" id="KW-1185">Reference proteome</keyword>
<reference evidence="1 2" key="1">
    <citation type="journal article" date="2024" name="G3 (Bethesda)">
        <title>Genome assembly of Hibiscus sabdariffa L. provides insights into metabolisms of medicinal natural products.</title>
        <authorList>
            <person name="Kim T."/>
        </authorList>
    </citation>
    <scope>NUCLEOTIDE SEQUENCE [LARGE SCALE GENOMIC DNA]</scope>
    <source>
        <strain evidence="1">TK-2024</strain>
        <tissue evidence="1">Old leaves</tissue>
    </source>
</reference>
<name>A0ABR2A3S4_9ROSI</name>
<proteinExistence type="predicted"/>
<evidence type="ECO:0000313" key="1">
    <source>
        <dbReference type="EMBL" id="KAK8487689.1"/>
    </source>
</evidence>
<sequence length="69" mass="7564">MVFSGAGWTPGSGVPPVELCFYRLAHRWKQPTADPTTGEQQGVKEIQMMGCDAIQDKLQTQCPKKGITL</sequence>
<protein>
    <submittedName>
        <fullName evidence="1">Uncharacterized protein</fullName>
    </submittedName>
</protein>
<accession>A0ABR2A3S4</accession>
<organism evidence="1 2">
    <name type="scientific">Hibiscus sabdariffa</name>
    <name type="common">roselle</name>
    <dbReference type="NCBI Taxonomy" id="183260"/>
    <lineage>
        <taxon>Eukaryota</taxon>
        <taxon>Viridiplantae</taxon>
        <taxon>Streptophyta</taxon>
        <taxon>Embryophyta</taxon>
        <taxon>Tracheophyta</taxon>
        <taxon>Spermatophyta</taxon>
        <taxon>Magnoliopsida</taxon>
        <taxon>eudicotyledons</taxon>
        <taxon>Gunneridae</taxon>
        <taxon>Pentapetalae</taxon>
        <taxon>rosids</taxon>
        <taxon>malvids</taxon>
        <taxon>Malvales</taxon>
        <taxon>Malvaceae</taxon>
        <taxon>Malvoideae</taxon>
        <taxon>Hibiscus</taxon>
    </lineage>
</organism>
<evidence type="ECO:0000313" key="2">
    <source>
        <dbReference type="Proteomes" id="UP001396334"/>
    </source>
</evidence>
<dbReference type="Proteomes" id="UP001396334">
    <property type="component" value="Unassembled WGS sequence"/>
</dbReference>
<comment type="caution">
    <text evidence="1">The sequence shown here is derived from an EMBL/GenBank/DDBJ whole genome shotgun (WGS) entry which is preliminary data.</text>
</comment>
<dbReference type="EMBL" id="JBBPBN010000384">
    <property type="protein sequence ID" value="KAK8487689.1"/>
    <property type="molecule type" value="Genomic_DNA"/>
</dbReference>